<dbReference type="AlphaFoldDB" id="A0A0P1H0L8"/>
<evidence type="ECO:0000259" key="3">
    <source>
        <dbReference type="Pfam" id="PF03446"/>
    </source>
</evidence>
<dbReference type="STRING" id="441103.TRN7648_03394"/>
<keyword evidence="6" id="KW-1185">Reference proteome</keyword>
<feature type="domain" description="3-hydroxyisobutyrate dehydrogenase-like NAD-binding" evidence="4">
    <location>
        <begin position="315"/>
        <end position="422"/>
    </location>
</feature>
<reference evidence="5 6" key="1">
    <citation type="submission" date="2015-09" db="EMBL/GenBank/DDBJ databases">
        <authorList>
            <consortium name="Swine Surveillance"/>
        </authorList>
    </citation>
    <scope>NUCLEOTIDE SEQUENCE [LARGE SCALE GENOMIC DNA]</scope>
    <source>
        <strain evidence="5 6">CECT 7648</strain>
    </source>
</reference>
<keyword evidence="2" id="KW-0520">NAD</keyword>
<evidence type="ECO:0000313" key="5">
    <source>
        <dbReference type="EMBL" id="CUH81267.1"/>
    </source>
</evidence>
<dbReference type="SUPFAM" id="SSF51735">
    <property type="entry name" value="NAD(P)-binding Rossmann-fold domains"/>
    <property type="match status" value="1"/>
</dbReference>
<dbReference type="InterPro" id="IPR006115">
    <property type="entry name" value="6PGDH_NADP-bd"/>
</dbReference>
<dbReference type="Gene3D" id="3.40.50.720">
    <property type="entry name" value="NAD(P)-binding Rossmann-like Domain"/>
    <property type="match status" value="1"/>
</dbReference>
<dbReference type="InterPro" id="IPR029154">
    <property type="entry name" value="HIBADH-like_NADP-bd"/>
</dbReference>
<dbReference type="GO" id="GO:0008442">
    <property type="term" value="F:3-hydroxyisobutyrate dehydrogenase activity"/>
    <property type="evidence" value="ECO:0007669"/>
    <property type="project" value="UniProtKB-EC"/>
</dbReference>
<organism evidence="5 6">
    <name type="scientific">Tropicibacter naphthalenivorans</name>
    <dbReference type="NCBI Taxonomy" id="441103"/>
    <lineage>
        <taxon>Bacteria</taxon>
        <taxon>Pseudomonadati</taxon>
        <taxon>Pseudomonadota</taxon>
        <taxon>Alphaproteobacteria</taxon>
        <taxon>Rhodobacterales</taxon>
        <taxon>Roseobacteraceae</taxon>
        <taxon>Tropicibacter</taxon>
    </lineage>
</organism>
<gene>
    <name evidence="5" type="primary">mmsB_2</name>
    <name evidence="5" type="ORF">TRN7648_03394</name>
</gene>
<dbReference type="InterPro" id="IPR036291">
    <property type="entry name" value="NAD(P)-bd_dom_sf"/>
</dbReference>
<accession>A0A0P1H0L8</accession>
<evidence type="ECO:0000259" key="4">
    <source>
        <dbReference type="Pfam" id="PF14833"/>
    </source>
</evidence>
<dbReference type="EMBL" id="CYSE01000007">
    <property type="protein sequence ID" value="CUH81267.1"/>
    <property type="molecule type" value="Genomic_DNA"/>
</dbReference>
<name>A0A0P1H0L8_9RHOB</name>
<dbReference type="GO" id="GO:0050661">
    <property type="term" value="F:NADP binding"/>
    <property type="evidence" value="ECO:0007669"/>
    <property type="project" value="InterPro"/>
</dbReference>
<evidence type="ECO:0000256" key="1">
    <source>
        <dbReference type="ARBA" id="ARBA00023002"/>
    </source>
</evidence>
<evidence type="ECO:0000313" key="6">
    <source>
        <dbReference type="Proteomes" id="UP000054935"/>
    </source>
</evidence>
<sequence length="438" mass="45109">MKIGYVGLGAMGGSLVRWMIPHHEVTVFDLSPDAVAACVALGARAATSLTDLARACDVVFLCLPRSANVAEALFGNDGLAEALTPGTIVVDQTSGMATDTRAFAKRLAERGIAMLDAPVAGGVPSAQAGTITIMVSGPTEALDIVQPAFRCMTAKIYHASEAVGDAQAVKTLNNMMNMVMRVATLELTALAVKQGAALPALTEALIASEGANFTTRTVLPALVAGRSVGDFRLALMLKDNNQALALGTACNVPMPLSALGRAAVQQNIHITGAQAGLDEVNSYMQQVCGVRFDAGAGAGLPEADFARLSQTIATTLAACNRAAFLETLSVARALGMDLRAFGDILNNGSAWSRESEAVLAEVGGAPCPRTLTDAITALRAVEDMSVATGVPLMITGAVRALFETAQKTLGADAAQDQLARVYETAGGVSLRLKAPEPA</sequence>
<protein>
    <submittedName>
        <fullName evidence="5">3-hydroxyisobutyrate dehydrogenase</fullName>
        <ecNumber evidence="5">1.1.1.31</ecNumber>
    </submittedName>
</protein>
<dbReference type="EC" id="1.1.1.31" evidence="5"/>
<feature type="domain" description="6-phosphogluconate dehydrogenase NADP-binding" evidence="3">
    <location>
        <begin position="2"/>
        <end position="158"/>
    </location>
</feature>
<dbReference type="SUPFAM" id="SSF48179">
    <property type="entry name" value="6-phosphogluconate dehydrogenase C-terminal domain-like"/>
    <property type="match status" value="2"/>
</dbReference>
<dbReference type="Pfam" id="PF14833">
    <property type="entry name" value="NAD_binding_11"/>
    <property type="match status" value="2"/>
</dbReference>
<dbReference type="PANTHER" id="PTHR22981:SF7">
    <property type="entry name" value="3-HYDROXYISOBUTYRATE DEHYDROGENASE, MITOCHONDRIAL"/>
    <property type="match status" value="1"/>
</dbReference>
<keyword evidence="1 5" id="KW-0560">Oxidoreductase</keyword>
<dbReference type="InterPro" id="IPR013328">
    <property type="entry name" value="6PGD_dom2"/>
</dbReference>
<proteinExistence type="predicted"/>
<dbReference type="Proteomes" id="UP000054935">
    <property type="component" value="Unassembled WGS sequence"/>
</dbReference>
<feature type="domain" description="3-hydroxyisobutyrate dehydrogenase-like NAD-binding" evidence="4">
    <location>
        <begin position="164"/>
        <end position="273"/>
    </location>
</feature>
<dbReference type="PANTHER" id="PTHR22981">
    <property type="entry name" value="3-HYDROXYISOBUTYRATE DEHYDROGENASE-RELATED"/>
    <property type="match status" value="1"/>
</dbReference>
<evidence type="ECO:0000256" key="2">
    <source>
        <dbReference type="ARBA" id="ARBA00023027"/>
    </source>
</evidence>
<dbReference type="Pfam" id="PF03446">
    <property type="entry name" value="NAD_binding_2"/>
    <property type="match status" value="1"/>
</dbReference>
<dbReference type="GO" id="GO:0051287">
    <property type="term" value="F:NAD binding"/>
    <property type="evidence" value="ECO:0007669"/>
    <property type="project" value="InterPro"/>
</dbReference>
<dbReference type="InterPro" id="IPR008927">
    <property type="entry name" value="6-PGluconate_DH-like_C_sf"/>
</dbReference>
<dbReference type="Gene3D" id="1.10.1040.10">
    <property type="entry name" value="N-(1-d-carboxylethyl)-l-norvaline Dehydrogenase, domain 2"/>
    <property type="match status" value="2"/>
</dbReference>
<dbReference type="RefSeq" id="WP_058248827.1">
    <property type="nucleotide sequence ID" value="NZ_CYSE01000007.1"/>
</dbReference>